<sequence length="110" mass="12405">MIAVTRMGSKRLASWGELGRGCQFARCTPLYTTEKRIIIILWHPKPRSSFLASQEDIGFSVARQDVSLNIYWFLPVQSPSCPSPALFDTQTKQVECLEGKETRQAGETQI</sequence>
<dbReference type="AlphaFoldDB" id="A0AAE1AG02"/>
<evidence type="ECO:0000313" key="2">
    <source>
        <dbReference type="Proteomes" id="UP001283361"/>
    </source>
</evidence>
<protein>
    <submittedName>
        <fullName evidence="1">Uncharacterized protein</fullName>
    </submittedName>
</protein>
<organism evidence="1 2">
    <name type="scientific">Elysia crispata</name>
    <name type="common">lettuce slug</name>
    <dbReference type="NCBI Taxonomy" id="231223"/>
    <lineage>
        <taxon>Eukaryota</taxon>
        <taxon>Metazoa</taxon>
        <taxon>Spiralia</taxon>
        <taxon>Lophotrochozoa</taxon>
        <taxon>Mollusca</taxon>
        <taxon>Gastropoda</taxon>
        <taxon>Heterobranchia</taxon>
        <taxon>Euthyneura</taxon>
        <taxon>Panpulmonata</taxon>
        <taxon>Sacoglossa</taxon>
        <taxon>Placobranchoidea</taxon>
        <taxon>Plakobranchidae</taxon>
        <taxon>Elysia</taxon>
    </lineage>
</organism>
<accession>A0AAE1AG02</accession>
<keyword evidence="2" id="KW-1185">Reference proteome</keyword>
<gene>
    <name evidence="1" type="ORF">RRG08_037383</name>
</gene>
<dbReference type="EMBL" id="JAWDGP010001927">
    <property type="protein sequence ID" value="KAK3786918.1"/>
    <property type="molecule type" value="Genomic_DNA"/>
</dbReference>
<name>A0AAE1AG02_9GAST</name>
<evidence type="ECO:0000313" key="1">
    <source>
        <dbReference type="EMBL" id="KAK3786918.1"/>
    </source>
</evidence>
<reference evidence="1" key="1">
    <citation type="journal article" date="2023" name="G3 (Bethesda)">
        <title>A reference genome for the long-term kleptoplast-retaining sea slug Elysia crispata morphotype clarki.</title>
        <authorList>
            <person name="Eastman K.E."/>
            <person name="Pendleton A.L."/>
            <person name="Shaikh M.A."/>
            <person name="Suttiyut T."/>
            <person name="Ogas R."/>
            <person name="Tomko P."/>
            <person name="Gavelis G."/>
            <person name="Widhalm J.R."/>
            <person name="Wisecaver J.H."/>
        </authorList>
    </citation>
    <scope>NUCLEOTIDE SEQUENCE</scope>
    <source>
        <strain evidence="1">ECLA1</strain>
    </source>
</reference>
<proteinExistence type="predicted"/>
<comment type="caution">
    <text evidence="1">The sequence shown here is derived from an EMBL/GenBank/DDBJ whole genome shotgun (WGS) entry which is preliminary data.</text>
</comment>
<dbReference type="Proteomes" id="UP001283361">
    <property type="component" value="Unassembled WGS sequence"/>
</dbReference>